<dbReference type="PANTHER" id="PTHR24260:SF106">
    <property type="entry name" value="PEPTIDASE S1 DOMAIN-CONTAINING PROTEIN"/>
    <property type="match status" value="1"/>
</dbReference>
<dbReference type="InterPro" id="IPR009003">
    <property type="entry name" value="Peptidase_S1_PA"/>
</dbReference>
<feature type="domain" description="Peptidase S1" evidence="1">
    <location>
        <begin position="51"/>
        <end position="323"/>
    </location>
</feature>
<gene>
    <name evidence="2" type="ORF">CBOVIS_LOCUS12482</name>
</gene>
<dbReference type="PANTHER" id="PTHR24260">
    <property type="match status" value="1"/>
</dbReference>
<evidence type="ECO:0000313" key="2">
    <source>
        <dbReference type="EMBL" id="CAB3411046.1"/>
    </source>
</evidence>
<dbReference type="InterPro" id="IPR001254">
    <property type="entry name" value="Trypsin_dom"/>
</dbReference>
<dbReference type="Gene3D" id="2.40.10.10">
    <property type="entry name" value="Trypsin-like serine proteases"/>
    <property type="match status" value="1"/>
</dbReference>
<dbReference type="Pfam" id="PF00089">
    <property type="entry name" value="Trypsin"/>
    <property type="match status" value="1"/>
</dbReference>
<proteinExistence type="predicted"/>
<dbReference type="PROSITE" id="PS50240">
    <property type="entry name" value="TRYPSIN_DOM"/>
    <property type="match status" value="1"/>
</dbReference>
<dbReference type="InterPro" id="IPR051333">
    <property type="entry name" value="CLIP_Serine_Protease"/>
</dbReference>
<dbReference type="SMART" id="SM00020">
    <property type="entry name" value="Tryp_SPc"/>
    <property type="match status" value="1"/>
</dbReference>
<dbReference type="EMBL" id="CADEPM010000012">
    <property type="protein sequence ID" value="CAB3411046.1"/>
    <property type="molecule type" value="Genomic_DNA"/>
</dbReference>
<dbReference type="InterPro" id="IPR043504">
    <property type="entry name" value="Peptidase_S1_PA_chymotrypsin"/>
</dbReference>
<dbReference type="GO" id="GO:0006508">
    <property type="term" value="P:proteolysis"/>
    <property type="evidence" value="ECO:0007669"/>
    <property type="project" value="InterPro"/>
</dbReference>
<evidence type="ECO:0000259" key="1">
    <source>
        <dbReference type="PROSITE" id="PS50240"/>
    </source>
</evidence>
<organism evidence="2 3">
    <name type="scientific">Caenorhabditis bovis</name>
    <dbReference type="NCBI Taxonomy" id="2654633"/>
    <lineage>
        <taxon>Eukaryota</taxon>
        <taxon>Metazoa</taxon>
        <taxon>Ecdysozoa</taxon>
        <taxon>Nematoda</taxon>
        <taxon>Chromadorea</taxon>
        <taxon>Rhabditida</taxon>
        <taxon>Rhabditina</taxon>
        <taxon>Rhabditomorpha</taxon>
        <taxon>Rhabditoidea</taxon>
        <taxon>Rhabditidae</taxon>
        <taxon>Peloderinae</taxon>
        <taxon>Caenorhabditis</taxon>
    </lineage>
</organism>
<protein>
    <recommendedName>
        <fullName evidence="1">Peptidase S1 domain-containing protein</fullName>
    </recommendedName>
</protein>
<dbReference type="SUPFAM" id="SSF50494">
    <property type="entry name" value="Trypsin-like serine proteases"/>
    <property type="match status" value="1"/>
</dbReference>
<evidence type="ECO:0000313" key="3">
    <source>
        <dbReference type="Proteomes" id="UP000494206"/>
    </source>
</evidence>
<name>A0A8S1FEJ4_9PELO</name>
<comment type="caution">
    <text evidence="2">The sequence shown here is derived from an EMBL/GenBank/DDBJ whole genome shotgun (WGS) entry which is preliminary data.</text>
</comment>
<dbReference type="GO" id="GO:0004252">
    <property type="term" value="F:serine-type endopeptidase activity"/>
    <property type="evidence" value="ECO:0007669"/>
    <property type="project" value="InterPro"/>
</dbReference>
<keyword evidence="3" id="KW-1185">Reference proteome</keyword>
<accession>A0A8S1FEJ4</accession>
<dbReference type="AlphaFoldDB" id="A0A8S1FEJ4"/>
<dbReference type="OrthoDB" id="6380398at2759"/>
<reference evidence="2 3" key="1">
    <citation type="submission" date="2020-04" db="EMBL/GenBank/DDBJ databases">
        <authorList>
            <person name="Laetsch R D."/>
            <person name="Stevens L."/>
            <person name="Kumar S."/>
            <person name="Blaxter L. M."/>
        </authorList>
    </citation>
    <scope>NUCLEOTIDE SEQUENCE [LARGE SCALE GENOMIC DNA]</scope>
</reference>
<dbReference type="Proteomes" id="UP000494206">
    <property type="component" value="Unassembled WGS sequence"/>
</dbReference>
<sequence>MQIHFICDLAYEECCLDFLSPICRLLYHSMDWRTLPSSKLTISKSISLSEICGIRQSFNSTQFPWSVSFIVDGVNRLGGTIISPFHILTVAHGFINSIRPDGKLCIPYNNLNYSAYRKIEYLRNTRVVAYGGKCIRGTSQKLPNDPQCPKSDMHTNRIRSVLIDDDFVKNNCSKGHDFAIVEVESRIKFAQNVIPICLPRNNMYHSQVLTVPGWGRNDIFNESGPLIHEIPMRIDENCTRPWSDDLPNDADDYLCAKSLDVDNYLAPRTCHGDSGAGMEYRDAFGRAYLIAMTSFGTRGCPSNMLARFTKIHSYLAQICEHTGVCYTI</sequence>